<dbReference type="HAMAP" id="MF_00361">
    <property type="entry name" value="NAD_kinase"/>
    <property type="match status" value="1"/>
</dbReference>
<dbReference type="PANTHER" id="PTHR20275">
    <property type="entry name" value="NAD KINASE"/>
    <property type="match status" value="1"/>
</dbReference>
<organism evidence="8 9">
    <name type="scientific">Zingiber officinale</name>
    <name type="common">Ginger</name>
    <name type="synonym">Amomum zingiber</name>
    <dbReference type="NCBI Taxonomy" id="94328"/>
    <lineage>
        <taxon>Eukaryota</taxon>
        <taxon>Viridiplantae</taxon>
        <taxon>Streptophyta</taxon>
        <taxon>Embryophyta</taxon>
        <taxon>Tracheophyta</taxon>
        <taxon>Spermatophyta</taxon>
        <taxon>Magnoliopsida</taxon>
        <taxon>Liliopsida</taxon>
        <taxon>Zingiberales</taxon>
        <taxon>Zingiberaceae</taxon>
        <taxon>Zingiber</taxon>
    </lineage>
</organism>
<keyword evidence="4" id="KW-0521">NADP</keyword>
<keyword evidence="2" id="KW-0808">Transferase</keyword>
<dbReference type="FunFam" id="2.60.200.30:FF:000006">
    <property type="entry name" value="probable NAD kinase 1"/>
    <property type="match status" value="1"/>
</dbReference>
<dbReference type="EMBL" id="JACMSC010000183">
    <property type="protein sequence ID" value="KAG6466227.1"/>
    <property type="molecule type" value="Genomic_DNA"/>
</dbReference>
<dbReference type="SUPFAM" id="SSF111331">
    <property type="entry name" value="NAD kinase/diacylglycerol kinase-like"/>
    <property type="match status" value="2"/>
</dbReference>
<comment type="similarity">
    <text evidence="1">Belongs to the NAD kinase family.</text>
</comment>
<comment type="caution">
    <text evidence="8">The sequence shown here is derived from an EMBL/GenBank/DDBJ whole genome shotgun (WGS) entry which is preliminary data.</text>
</comment>
<gene>
    <name evidence="8" type="ORF">ZIOFF_075945</name>
</gene>
<evidence type="ECO:0000256" key="3">
    <source>
        <dbReference type="ARBA" id="ARBA00022777"/>
    </source>
</evidence>
<dbReference type="InterPro" id="IPR017438">
    <property type="entry name" value="ATP-NAD_kinase_N"/>
</dbReference>
<dbReference type="Pfam" id="PF01513">
    <property type="entry name" value="NAD_kinase"/>
    <property type="match status" value="1"/>
</dbReference>
<dbReference type="InterPro" id="IPR010756">
    <property type="entry name" value="Tls1-like"/>
</dbReference>
<feature type="compositionally biased region" description="Polar residues" evidence="7">
    <location>
        <begin position="1"/>
        <end position="10"/>
    </location>
</feature>
<dbReference type="InterPro" id="IPR017437">
    <property type="entry name" value="ATP-NAD_kinase_PpnK-typ_C"/>
</dbReference>
<dbReference type="Pfam" id="PF07052">
    <property type="entry name" value="Hep_59"/>
    <property type="match status" value="1"/>
</dbReference>
<evidence type="ECO:0000313" key="9">
    <source>
        <dbReference type="Proteomes" id="UP000734854"/>
    </source>
</evidence>
<dbReference type="Gene3D" id="2.60.200.30">
    <property type="entry name" value="Probable inorganic polyphosphate/atp-NAD kinase, domain 2"/>
    <property type="match status" value="1"/>
</dbReference>
<evidence type="ECO:0000256" key="1">
    <source>
        <dbReference type="ARBA" id="ARBA00010995"/>
    </source>
</evidence>
<feature type="region of interest" description="Disordered" evidence="7">
    <location>
        <begin position="1"/>
        <end position="99"/>
    </location>
</feature>
<dbReference type="GO" id="GO:0003951">
    <property type="term" value="F:NAD+ kinase activity"/>
    <property type="evidence" value="ECO:0007669"/>
    <property type="project" value="InterPro"/>
</dbReference>
<feature type="compositionally biased region" description="Basic and acidic residues" evidence="7">
    <location>
        <begin position="34"/>
        <end position="44"/>
    </location>
</feature>
<dbReference type="GO" id="GO:0006741">
    <property type="term" value="P:NADP+ biosynthetic process"/>
    <property type="evidence" value="ECO:0007669"/>
    <property type="project" value="InterPro"/>
</dbReference>
<name>A0A8J5EKH5_ZINOF</name>
<dbReference type="Proteomes" id="UP000734854">
    <property type="component" value="Unassembled WGS sequence"/>
</dbReference>
<keyword evidence="3" id="KW-0418">Kinase</keyword>
<evidence type="ECO:0000256" key="6">
    <source>
        <dbReference type="SAM" id="Coils"/>
    </source>
</evidence>
<dbReference type="PANTHER" id="PTHR20275:SF0">
    <property type="entry name" value="NAD KINASE"/>
    <property type="match status" value="1"/>
</dbReference>
<sequence>MIGKPKSNQAMRAKNFRKRTLDLHGNDTDDDEEERRLALEEVKLRQKQREKKDGIPALSTTPQHSSVGPGSAFRKGYAGRGGGGGDKGDGDGGKEDLVLQDTFAQETAVTIEDPNMLKYVERELAKRHGKKIDSGEKEEKDPMDELYVVPEHLKVKKRNSEESSTQWTTGIAEIQLPIEYKLRNIEETEAAKKLLQEKRLVRKTKSELNIPSSYSADYFQRGRDFAEKLQREHPELYKGQGKEKTDEVSFTGENSTHVLKIYDEINLSIGNDNVRMSCFFLKSDIHLPNSSPGEDGEQITFAGKLEADHGAGTFDEDVSLLKLDSLAEGDSYDKVFIVGASSPVKENGFLDTADNQEMEKTIDEYMQESPIKATDDHLIEFAGAMRTVAKALRRAAEAKAAAQEEAAKWKRKYEFERANNLRNRHEVHPSESDLPNSGVGMLNTCDETKPDTTAVEQSERCCRKHGICSHEILQDEPTDSSSKLIGRKVARKASFRLSWGCNGEKSGQHKHEVVSFERGDIMTAERSSKQILLKWETQPKTVFILTKPNSQSVGVLCSEMIRWLKNHKEIDVFVEPQDPSRSQLAIDEDIKQLHSKVDLVVTLGGDGTVLWAASLFKGPVPPLVPFSLGSLGFMTPFRILIFDLLDFDLYLPINLNHMLPMRCRTWDYFIPPCRIMPSGNIILVMIIDERDMFAEQNIIVSSESENYRDCLDMILKGPFSITLRHRLQCHVIREAAKDELDTEEPILVLNEVTIDRGISSYLTFLECYCDSSFVTCVQGDGLILSTTSGSTAYSLAAGGSMVHPQVPGILFTPICPHSLSFRPLIFPEYVTLRVQVPFNSRGSAWASFDGKGRKQLAPGDALICSMAPWPVPTACQVDSTNDFLRSIHEGLHWNLRKSQSFDGPRDS</sequence>
<keyword evidence="6" id="KW-0175">Coiled coil</keyword>
<dbReference type="InterPro" id="IPR016064">
    <property type="entry name" value="NAD/diacylglycerol_kinase_sf"/>
</dbReference>
<keyword evidence="5" id="KW-0520">NAD</keyword>
<proteinExistence type="inferred from homology"/>
<feature type="compositionally biased region" description="Basic and acidic residues" evidence="7">
    <location>
        <begin position="86"/>
        <end position="97"/>
    </location>
</feature>
<accession>A0A8J5EKH5</accession>
<evidence type="ECO:0000256" key="2">
    <source>
        <dbReference type="ARBA" id="ARBA00022679"/>
    </source>
</evidence>
<reference evidence="8 9" key="1">
    <citation type="submission" date="2020-08" db="EMBL/GenBank/DDBJ databases">
        <title>Plant Genome Project.</title>
        <authorList>
            <person name="Zhang R.-G."/>
        </authorList>
    </citation>
    <scope>NUCLEOTIDE SEQUENCE [LARGE SCALE GENOMIC DNA]</scope>
    <source>
        <tissue evidence="8">Rhizome</tissue>
    </source>
</reference>
<feature type="coiled-coil region" evidence="6">
    <location>
        <begin position="385"/>
        <end position="419"/>
    </location>
</feature>
<dbReference type="Pfam" id="PF20143">
    <property type="entry name" value="NAD_kinase_C"/>
    <property type="match status" value="1"/>
</dbReference>
<feature type="compositionally biased region" description="Polar residues" evidence="7">
    <location>
        <begin position="58"/>
        <end position="68"/>
    </location>
</feature>
<dbReference type="AlphaFoldDB" id="A0A8J5EKH5"/>
<evidence type="ECO:0000313" key="8">
    <source>
        <dbReference type="EMBL" id="KAG6466227.1"/>
    </source>
</evidence>
<evidence type="ECO:0000256" key="7">
    <source>
        <dbReference type="SAM" id="MobiDB-lite"/>
    </source>
</evidence>
<evidence type="ECO:0000256" key="5">
    <source>
        <dbReference type="ARBA" id="ARBA00023027"/>
    </source>
</evidence>
<evidence type="ECO:0000256" key="4">
    <source>
        <dbReference type="ARBA" id="ARBA00022857"/>
    </source>
</evidence>
<dbReference type="Gene3D" id="3.40.50.10330">
    <property type="entry name" value="Probable inorganic polyphosphate/atp-NAD kinase, domain 1"/>
    <property type="match status" value="1"/>
</dbReference>
<dbReference type="GO" id="GO:0019674">
    <property type="term" value="P:NAD+ metabolic process"/>
    <property type="evidence" value="ECO:0007669"/>
    <property type="project" value="InterPro"/>
</dbReference>
<dbReference type="InterPro" id="IPR002504">
    <property type="entry name" value="NADK"/>
</dbReference>
<protein>
    <submittedName>
        <fullName evidence="8">Uncharacterized protein</fullName>
    </submittedName>
</protein>
<keyword evidence="9" id="KW-1185">Reference proteome</keyword>